<evidence type="ECO:0000313" key="3">
    <source>
        <dbReference type="Proteomes" id="UP001217838"/>
    </source>
</evidence>
<sequence length="184" mass="19519">MPARSLASLALVSLLASLACEDPAPAWQPFESRTAGIAVEFPGTPTVTAEQQLTLPTVTEVERVVFDRKARGMLQVSSYVLLPADGIPVESLLRIDCLVAFGEGSKFVAETPRKLAIAGQEAIAVTGIAPPSPSLPNGGWEEDRCVILGGRMIHLMAIGPNDAETRRDGTRFLDSLRPLSSTAP</sequence>
<evidence type="ECO:0000256" key="1">
    <source>
        <dbReference type="SAM" id="SignalP"/>
    </source>
</evidence>
<reference evidence="2 3" key="1">
    <citation type="submission" date="2022-11" db="EMBL/GenBank/DDBJ databases">
        <title>Minimal conservation of predation-associated metabolite biosynthetic gene clusters underscores biosynthetic potential of Myxococcota including descriptions for ten novel species: Archangium lansinium sp. nov., Myxococcus landrumus sp. nov., Nannocystis bai.</title>
        <authorList>
            <person name="Ahearne A."/>
            <person name="Stevens C."/>
            <person name="Dowd S."/>
        </authorList>
    </citation>
    <scope>NUCLEOTIDE SEQUENCE [LARGE SCALE GENOMIC DNA]</scope>
    <source>
        <strain evidence="2 3">NCELM</strain>
    </source>
</reference>
<feature type="signal peptide" evidence="1">
    <location>
        <begin position="1"/>
        <end position="19"/>
    </location>
</feature>
<keyword evidence="3" id="KW-1185">Reference proteome</keyword>
<protein>
    <recommendedName>
        <fullName evidence="4">Lipoprotein</fullName>
    </recommendedName>
</protein>
<organism evidence="2 3">
    <name type="scientific">Nannocystis radixulma</name>
    <dbReference type="NCBI Taxonomy" id="2995305"/>
    <lineage>
        <taxon>Bacteria</taxon>
        <taxon>Pseudomonadati</taxon>
        <taxon>Myxococcota</taxon>
        <taxon>Polyangia</taxon>
        <taxon>Nannocystales</taxon>
        <taxon>Nannocystaceae</taxon>
        <taxon>Nannocystis</taxon>
    </lineage>
</organism>
<evidence type="ECO:0000313" key="2">
    <source>
        <dbReference type="EMBL" id="MDC0669136.1"/>
    </source>
</evidence>
<accession>A0ABT5B4W4</accession>
<keyword evidence="1" id="KW-0732">Signal</keyword>
<comment type="caution">
    <text evidence="2">The sequence shown here is derived from an EMBL/GenBank/DDBJ whole genome shotgun (WGS) entry which is preliminary data.</text>
</comment>
<dbReference type="PROSITE" id="PS51257">
    <property type="entry name" value="PROKAR_LIPOPROTEIN"/>
    <property type="match status" value="1"/>
</dbReference>
<dbReference type="RefSeq" id="WP_271998802.1">
    <property type="nucleotide sequence ID" value="NZ_JAQNDN010000007.1"/>
</dbReference>
<proteinExistence type="predicted"/>
<dbReference type="EMBL" id="JAQNDN010000007">
    <property type="protein sequence ID" value="MDC0669136.1"/>
    <property type="molecule type" value="Genomic_DNA"/>
</dbReference>
<feature type="chain" id="PRO_5046666116" description="Lipoprotein" evidence="1">
    <location>
        <begin position="20"/>
        <end position="184"/>
    </location>
</feature>
<name>A0ABT5B4W4_9BACT</name>
<dbReference type="Proteomes" id="UP001217838">
    <property type="component" value="Unassembled WGS sequence"/>
</dbReference>
<gene>
    <name evidence="2" type="ORF">POL58_15400</name>
</gene>
<evidence type="ECO:0008006" key="4">
    <source>
        <dbReference type="Google" id="ProtNLM"/>
    </source>
</evidence>